<dbReference type="InterPro" id="IPR011701">
    <property type="entry name" value="MFS"/>
</dbReference>
<evidence type="ECO:0000256" key="1">
    <source>
        <dbReference type="ARBA" id="ARBA00004141"/>
    </source>
</evidence>
<feature type="compositionally biased region" description="Low complexity" evidence="2">
    <location>
        <begin position="9"/>
        <end position="21"/>
    </location>
</feature>
<dbReference type="GO" id="GO:0022857">
    <property type="term" value="F:transmembrane transporter activity"/>
    <property type="evidence" value="ECO:0007669"/>
    <property type="project" value="InterPro"/>
</dbReference>
<dbReference type="GO" id="GO:0016020">
    <property type="term" value="C:membrane"/>
    <property type="evidence" value="ECO:0007669"/>
    <property type="project" value="UniProtKB-SubCell"/>
</dbReference>
<dbReference type="InterPro" id="IPR020846">
    <property type="entry name" value="MFS_dom"/>
</dbReference>
<dbReference type="Pfam" id="PF07690">
    <property type="entry name" value="MFS_1"/>
    <property type="match status" value="1"/>
</dbReference>
<feature type="transmembrane region" description="Helical" evidence="3">
    <location>
        <begin position="103"/>
        <end position="123"/>
    </location>
</feature>
<dbReference type="Proteomes" id="UP000095283">
    <property type="component" value="Unplaced"/>
</dbReference>
<name>A0A1I7X982_HETBA</name>
<feature type="transmembrane region" description="Helical" evidence="3">
    <location>
        <begin position="169"/>
        <end position="190"/>
    </location>
</feature>
<evidence type="ECO:0000256" key="2">
    <source>
        <dbReference type="SAM" id="MobiDB-lite"/>
    </source>
</evidence>
<evidence type="ECO:0000259" key="4">
    <source>
        <dbReference type="PROSITE" id="PS50850"/>
    </source>
</evidence>
<dbReference type="PROSITE" id="PS50850">
    <property type="entry name" value="MFS"/>
    <property type="match status" value="1"/>
</dbReference>
<feature type="domain" description="Major facilitator superfamily (MFS) profile" evidence="4">
    <location>
        <begin position="56"/>
        <end position="211"/>
    </location>
</feature>
<dbReference type="PANTHER" id="PTHR45757">
    <property type="entry name" value="PROTEIN CBG23364-RELATED"/>
    <property type="match status" value="1"/>
</dbReference>
<proteinExistence type="predicted"/>
<protein>
    <submittedName>
        <fullName evidence="6">MFS domain-containing protein</fullName>
    </submittedName>
</protein>
<dbReference type="PANTHER" id="PTHR45757:SF33">
    <property type="entry name" value="MAJOR FACILITATOR SUPERFAMILY (MFS) PROFILE DOMAIN-CONTAINING PROTEIN"/>
    <property type="match status" value="1"/>
</dbReference>
<keyword evidence="5" id="KW-1185">Reference proteome</keyword>
<dbReference type="AlphaFoldDB" id="A0A1I7X982"/>
<feature type="region of interest" description="Disordered" evidence="2">
    <location>
        <begin position="1"/>
        <end position="21"/>
    </location>
</feature>
<evidence type="ECO:0000313" key="6">
    <source>
        <dbReference type="WBParaSite" id="Hba_14222"/>
    </source>
</evidence>
<reference evidence="6" key="1">
    <citation type="submission" date="2016-11" db="UniProtKB">
        <authorList>
            <consortium name="WormBaseParasite"/>
        </authorList>
    </citation>
    <scope>IDENTIFICATION</scope>
</reference>
<dbReference type="SUPFAM" id="SSF103473">
    <property type="entry name" value="MFS general substrate transporter"/>
    <property type="match status" value="1"/>
</dbReference>
<sequence length="211" mass="22655">MPPETKDMSNSQPSSLLSLSESQKVGSKFTLERVLEPSEESVELSYRHLWGGARYVILGLAVLCFTAARSNDMAFTFSIICMTANNTGTQTAPISFSPRDLSLSFAGAGAGAILAALPLALLLHRFGGRIVMGILLLLSSLGTILLPFAARHATNQQLPIALFVFPLRIMQGLAVAAVMPMMGFVSANWAPVGEIGRIKVTKLKELKSIDY</sequence>
<evidence type="ECO:0000256" key="3">
    <source>
        <dbReference type="SAM" id="Phobius"/>
    </source>
</evidence>
<organism evidence="5 6">
    <name type="scientific">Heterorhabditis bacteriophora</name>
    <name type="common">Entomopathogenic nematode worm</name>
    <dbReference type="NCBI Taxonomy" id="37862"/>
    <lineage>
        <taxon>Eukaryota</taxon>
        <taxon>Metazoa</taxon>
        <taxon>Ecdysozoa</taxon>
        <taxon>Nematoda</taxon>
        <taxon>Chromadorea</taxon>
        <taxon>Rhabditida</taxon>
        <taxon>Rhabditina</taxon>
        <taxon>Rhabditomorpha</taxon>
        <taxon>Strongyloidea</taxon>
        <taxon>Heterorhabditidae</taxon>
        <taxon>Heterorhabditis</taxon>
    </lineage>
</organism>
<keyword evidence="3" id="KW-0812">Transmembrane</keyword>
<keyword evidence="3" id="KW-0472">Membrane</keyword>
<feature type="transmembrane region" description="Helical" evidence="3">
    <location>
        <begin position="49"/>
        <end position="68"/>
    </location>
</feature>
<dbReference type="Gene3D" id="1.20.1250.20">
    <property type="entry name" value="MFS general substrate transporter like domains"/>
    <property type="match status" value="1"/>
</dbReference>
<feature type="transmembrane region" description="Helical" evidence="3">
    <location>
        <begin position="130"/>
        <end position="149"/>
    </location>
</feature>
<evidence type="ECO:0000313" key="5">
    <source>
        <dbReference type="Proteomes" id="UP000095283"/>
    </source>
</evidence>
<keyword evidence="3" id="KW-1133">Transmembrane helix</keyword>
<accession>A0A1I7X982</accession>
<dbReference type="InterPro" id="IPR036259">
    <property type="entry name" value="MFS_trans_sf"/>
</dbReference>
<comment type="subcellular location">
    <subcellularLocation>
        <location evidence="1">Membrane</location>
        <topology evidence="1">Multi-pass membrane protein</topology>
    </subcellularLocation>
</comment>
<dbReference type="WBParaSite" id="Hba_14222">
    <property type="protein sequence ID" value="Hba_14222"/>
    <property type="gene ID" value="Hba_14222"/>
</dbReference>